<protein>
    <submittedName>
        <fullName evidence="2">RRM domain-containing protein</fullName>
    </submittedName>
</protein>
<sequence>MTDAVGNPLLQANQQMLTYNNLLALQSLNHINPNELLMYQTAAARQQQNFSGLSGYPLTTADMSSLHTMVPKQNREISYETSSKDPVLMRARVFVGSLNTVSVKREDLIGLFSPYGKLLGVTLFKGFAFVQFSSPTEADLAVAQTNGYLWYNQILDVKLAIKNMKQSTRNTPDSTIVATNQESVAFKRASLTPSETSEDTVPDIKRRRIESINEENQVAAALESTSPMQNNFFDHGMSDTLICGKCRFVTSQYTAFRDHRKLPCQVPLKKAAKVQCNTCYSIFCSDSDLLNHLSIEHNMSLYRRCEQDSVSPANCGEVSKKELNE</sequence>
<organism evidence="1 2">
    <name type="scientific">Rhabditophanes sp. KR3021</name>
    <dbReference type="NCBI Taxonomy" id="114890"/>
    <lineage>
        <taxon>Eukaryota</taxon>
        <taxon>Metazoa</taxon>
        <taxon>Ecdysozoa</taxon>
        <taxon>Nematoda</taxon>
        <taxon>Chromadorea</taxon>
        <taxon>Rhabditida</taxon>
        <taxon>Tylenchina</taxon>
        <taxon>Panagrolaimomorpha</taxon>
        <taxon>Strongyloidoidea</taxon>
        <taxon>Alloionematidae</taxon>
        <taxon>Rhabditophanes</taxon>
    </lineage>
</organism>
<accession>A0AC35TSR9</accession>
<proteinExistence type="predicted"/>
<evidence type="ECO:0000313" key="2">
    <source>
        <dbReference type="WBParaSite" id="RSKR_0000375100.1"/>
    </source>
</evidence>
<dbReference type="Proteomes" id="UP000095286">
    <property type="component" value="Unplaced"/>
</dbReference>
<name>A0AC35TSR9_9BILA</name>
<evidence type="ECO:0000313" key="1">
    <source>
        <dbReference type="Proteomes" id="UP000095286"/>
    </source>
</evidence>
<reference evidence="2" key="1">
    <citation type="submission" date="2016-11" db="UniProtKB">
        <authorList>
            <consortium name="WormBaseParasite"/>
        </authorList>
    </citation>
    <scope>IDENTIFICATION</scope>
    <source>
        <strain evidence="2">KR3021</strain>
    </source>
</reference>
<dbReference type="WBParaSite" id="RSKR_0000375100.1">
    <property type="protein sequence ID" value="RSKR_0000375100.1"/>
    <property type="gene ID" value="RSKR_0000375100"/>
</dbReference>